<keyword evidence="5" id="KW-1185">Reference proteome</keyword>
<dbReference type="KEGG" id="cpae:CPAST_c09200"/>
<reference evidence="3 4" key="3">
    <citation type="journal article" name="Genome Announc.">
        <title>Improved Draft Genome Sequence of Clostridium pasteurianum Strain ATCC 6013 (DSM 525) Using a Hybrid Next-Generation Sequencing Approach.</title>
        <authorList>
            <person name="Pyne M.E."/>
            <person name="Utturkar S."/>
            <person name="Brown S.D."/>
            <person name="Moo-Young M."/>
            <person name="Chung D.A."/>
            <person name="Chou C.P."/>
        </authorList>
    </citation>
    <scope>NUCLEOTIDE SEQUENCE [LARGE SCALE GENOMIC DNA]</scope>
    <source>
        <strain evidence="3 4">ATCC 6013</strain>
    </source>
</reference>
<dbReference type="InterPro" id="IPR029068">
    <property type="entry name" value="Glyas_Bleomycin-R_OHBP_Dase"/>
</dbReference>
<reference evidence="3" key="2">
    <citation type="submission" date="2015-10" db="EMBL/GenBank/DDBJ databases">
        <title>Improved Draft Genome Sequence of Clostridium pasteurianum Strain ATCC 6013 (DSM 525) Using a Hybrid Next-Generation Sequencing Approach.</title>
        <authorList>
            <person name="Pyne M.E."/>
            <person name="Utturkar S.M."/>
            <person name="Brown S.D."/>
            <person name="Moo-Young M."/>
            <person name="Chung D.A."/>
            <person name="Chou P.C."/>
        </authorList>
    </citation>
    <scope>NUCLEOTIDE SEQUENCE</scope>
    <source>
        <strain evidence="3">ATCC 6013</strain>
    </source>
</reference>
<feature type="domain" description="VOC" evidence="1">
    <location>
        <begin position="5"/>
        <end position="125"/>
    </location>
</feature>
<gene>
    <name evidence="2" type="ORF">CLPA_c09200</name>
    <name evidence="3" type="ORF">CP6013_02231</name>
</gene>
<dbReference type="Proteomes" id="UP000028042">
    <property type="component" value="Unassembled WGS sequence"/>
</dbReference>
<dbReference type="InterPro" id="IPR004360">
    <property type="entry name" value="Glyas_Fos-R_dOase_dom"/>
</dbReference>
<evidence type="ECO:0000313" key="4">
    <source>
        <dbReference type="Proteomes" id="UP000028042"/>
    </source>
</evidence>
<dbReference type="RefSeq" id="WP_003448176.1">
    <property type="nucleotide sequence ID" value="NZ_ANZB01000021.1"/>
</dbReference>
<evidence type="ECO:0000313" key="5">
    <source>
        <dbReference type="Proteomes" id="UP000030905"/>
    </source>
</evidence>
<dbReference type="PROSITE" id="PS51819">
    <property type="entry name" value="VOC"/>
    <property type="match status" value="1"/>
</dbReference>
<dbReference type="EMBL" id="CP009268">
    <property type="protein sequence ID" value="AJA51008.1"/>
    <property type="molecule type" value="Genomic_DNA"/>
</dbReference>
<organism evidence="2 5">
    <name type="scientific">Clostridium pasteurianum DSM 525 = ATCC 6013</name>
    <dbReference type="NCBI Taxonomy" id="1262449"/>
    <lineage>
        <taxon>Bacteria</taxon>
        <taxon>Bacillati</taxon>
        <taxon>Bacillota</taxon>
        <taxon>Clostridia</taxon>
        <taxon>Eubacteriales</taxon>
        <taxon>Clostridiaceae</taxon>
        <taxon>Clostridium</taxon>
    </lineage>
</organism>
<dbReference type="EMBL" id="JPGY02000001">
    <property type="protein sequence ID" value="KRU12983.1"/>
    <property type="molecule type" value="Genomic_DNA"/>
</dbReference>
<dbReference type="PATRIC" id="fig|1262449.7.peg.928"/>
<evidence type="ECO:0000313" key="2">
    <source>
        <dbReference type="EMBL" id="AJA51008.1"/>
    </source>
</evidence>
<dbReference type="eggNOG" id="COG0346">
    <property type="taxonomic scope" value="Bacteria"/>
</dbReference>
<dbReference type="InterPro" id="IPR037523">
    <property type="entry name" value="VOC_core"/>
</dbReference>
<protein>
    <submittedName>
        <fullName evidence="3">Glyoxalase-like domain containing protein</fullName>
    </submittedName>
    <submittedName>
        <fullName evidence="2">Glyoxalase/bleomycin resistance protein</fullName>
    </submittedName>
</protein>
<proteinExistence type="predicted"/>
<dbReference type="GeneID" id="93073124"/>
<dbReference type="KEGG" id="cpat:CLPA_c09200"/>
<dbReference type="Pfam" id="PF00903">
    <property type="entry name" value="Glyoxalase"/>
    <property type="match status" value="1"/>
</dbReference>
<evidence type="ECO:0000259" key="1">
    <source>
        <dbReference type="PROSITE" id="PS51819"/>
    </source>
</evidence>
<dbReference type="AlphaFoldDB" id="A0A0H3J7P4"/>
<dbReference type="Proteomes" id="UP000030905">
    <property type="component" value="Chromosome"/>
</dbReference>
<evidence type="ECO:0000313" key="3">
    <source>
        <dbReference type="EMBL" id="KRU12983.1"/>
    </source>
</evidence>
<reference evidence="2 5" key="1">
    <citation type="journal article" date="2015" name="Genome Announc.">
        <title>Complete Genome Sequence of the Nitrogen-Fixing and Solvent-Producing Clostridium pasteurianum DSM 525.</title>
        <authorList>
            <person name="Poehlein A."/>
            <person name="Grosse-Honebrink A."/>
            <person name="Zhang Y."/>
            <person name="Minton N.P."/>
            <person name="Daniel R."/>
        </authorList>
    </citation>
    <scope>NUCLEOTIDE SEQUENCE [LARGE SCALE GENOMIC DNA]</scope>
    <source>
        <strain evidence="2">DSM 525</strain>
        <strain evidence="5">DSM 525 / ATCC 6013</strain>
    </source>
</reference>
<accession>A0A0H3J7P4</accession>
<dbReference type="SUPFAM" id="SSF54593">
    <property type="entry name" value="Glyoxalase/Bleomycin resistance protein/Dihydroxybiphenyl dioxygenase"/>
    <property type="match status" value="1"/>
</dbReference>
<sequence length="127" mass="14990">MEKHLYSLIAVFPTPNIEETAKYYNEIMGFRIVKYLDAKEPHICLYRDSTEVVLTQANNKKVFPNRELYGYGEDAYFITDNQEELQNEFISKGAKIIRPLHKTDYNNLEFVLEDIDGRWIAFGMKQK</sequence>
<name>A0A0H3J7P4_CLOPA</name>
<dbReference type="Gene3D" id="3.10.180.10">
    <property type="entry name" value="2,3-Dihydroxybiphenyl 1,2-Dioxygenase, domain 1"/>
    <property type="match status" value="1"/>
</dbReference>